<reference evidence="2" key="1">
    <citation type="submission" date="2016-10" db="EMBL/GenBank/DDBJ databases">
        <authorList>
            <person name="Varghese N."/>
            <person name="Submissions S."/>
        </authorList>
    </citation>
    <scope>NUCLEOTIDE SEQUENCE [LARGE SCALE GENOMIC DNA]</scope>
    <source>
        <strain evidence="2">Gh-67</strain>
    </source>
</reference>
<dbReference type="EMBL" id="FNCG01000016">
    <property type="protein sequence ID" value="SDI10181.1"/>
    <property type="molecule type" value="Genomic_DNA"/>
</dbReference>
<organism evidence="1 2">
    <name type="scientific">Mucilaginibacter gossypii</name>
    <dbReference type="NCBI Taxonomy" id="551996"/>
    <lineage>
        <taxon>Bacteria</taxon>
        <taxon>Pseudomonadati</taxon>
        <taxon>Bacteroidota</taxon>
        <taxon>Sphingobacteriia</taxon>
        <taxon>Sphingobacteriales</taxon>
        <taxon>Sphingobacteriaceae</taxon>
        <taxon>Mucilaginibacter</taxon>
    </lineage>
</organism>
<name>A0A1G8HUJ3_9SPHI</name>
<dbReference type="Proteomes" id="UP000199705">
    <property type="component" value="Unassembled WGS sequence"/>
</dbReference>
<evidence type="ECO:0000313" key="1">
    <source>
        <dbReference type="EMBL" id="SDI10181.1"/>
    </source>
</evidence>
<evidence type="ECO:0000313" key="2">
    <source>
        <dbReference type="Proteomes" id="UP000199705"/>
    </source>
</evidence>
<gene>
    <name evidence="1" type="ORF">SAMN05192573_11631</name>
</gene>
<keyword evidence="2" id="KW-1185">Reference proteome</keyword>
<accession>A0A1G8HUJ3</accession>
<dbReference type="RefSeq" id="WP_091173233.1">
    <property type="nucleotide sequence ID" value="NZ_CP071878.2"/>
</dbReference>
<proteinExistence type="predicted"/>
<protein>
    <submittedName>
        <fullName evidence="1">Uncharacterized protein</fullName>
    </submittedName>
</protein>
<sequence length="137" mass="15649">MIRVRSKVVLLVAPHVVGLEVLPNNKVFKHISITAAIFPAIHEIKPNLLILDYDYLVQDIEKILRRLSTNPSYKGIKICCYKNKWHSKVDPFLKTLGVDHIFYAEDMKAEASRKTVFDSIGNVIMDGTFFSLLKPVH</sequence>
<dbReference type="AlphaFoldDB" id="A0A1G8HUJ3"/>